<reference evidence="1" key="1">
    <citation type="journal article" date="2019" name="Sci. Rep.">
        <title>Draft genome of Tanacetum cinerariifolium, the natural source of mosquito coil.</title>
        <authorList>
            <person name="Yamashiro T."/>
            <person name="Shiraishi A."/>
            <person name="Satake H."/>
            <person name="Nakayama K."/>
        </authorList>
    </citation>
    <scope>NUCLEOTIDE SEQUENCE</scope>
</reference>
<comment type="caution">
    <text evidence="1">The sequence shown here is derived from an EMBL/GenBank/DDBJ whole genome shotgun (WGS) entry which is preliminary data.</text>
</comment>
<gene>
    <name evidence="1" type="ORF">Tci_695540</name>
</gene>
<organism evidence="1">
    <name type="scientific">Tanacetum cinerariifolium</name>
    <name type="common">Dalmatian daisy</name>
    <name type="synonym">Chrysanthemum cinerariifolium</name>
    <dbReference type="NCBI Taxonomy" id="118510"/>
    <lineage>
        <taxon>Eukaryota</taxon>
        <taxon>Viridiplantae</taxon>
        <taxon>Streptophyta</taxon>
        <taxon>Embryophyta</taxon>
        <taxon>Tracheophyta</taxon>
        <taxon>Spermatophyta</taxon>
        <taxon>Magnoliopsida</taxon>
        <taxon>eudicotyledons</taxon>
        <taxon>Gunneridae</taxon>
        <taxon>Pentapetalae</taxon>
        <taxon>asterids</taxon>
        <taxon>campanulids</taxon>
        <taxon>Asterales</taxon>
        <taxon>Asteraceae</taxon>
        <taxon>Asteroideae</taxon>
        <taxon>Anthemideae</taxon>
        <taxon>Anthemidinae</taxon>
        <taxon>Tanacetum</taxon>
    </lineage>
</organism>
<evidence type="ECO:0000313" key="1">
    <source>
        <dbReference type="EMBL" id="GFB23569.1"/>
    </source>
</evidence>
<name>A0A699L8I6_TANCI</name>
<dbReference type="EMBL" id="BKCJ010581974">
    <property type="protein sequence ID" value="GFB23569.1"/>
    <property type="molecule type" value="Genomic_DNA"/>
</dbReference>
<sequence>MRVLRGIGLSKEVSEAFPVYEAETSTFSVESTVSRFEMRVLRGIGLSKEVSEAFPVYEAETSTFSVESLFSLTKHTEDTLPYSSGQCPKGNISIEKAASEDNIADILSLPLNRESLNYLSLGLEMMEHIL</sequence>
<proteinExistence type="predicted"/>
<dbReference type="AlphaFoldDB" id="A0A699L8I6"/>
<protein>
    <submittedName>
        <fullName evidence="1">Uncharacterized protein</fullName>
    </submittedName>
</protein>
<accession>A0A699L8I6</accession>